<feature type="compositionally biased region" description="Low complexity" evidence="1">
    <location>
        <begin position="50"/>
        <end position="69"/>
    </location>
</feature>
<evidence type="ECO:0000313" key="3">
    <source>
        <dbReference type="Proteomes" id="UP000193467"/>
    </source>
</evidence>
<name>A0A1Y2FZI6_9BASI</name>
<dbReference type="OrthoDB" id="2530495at2759"/>
<evidence type="ECO:0000313" key="2">
    <source>
        <dbReference type="EMBL" id="ORY88778.1"/>
    </source>
</evidence>
<feature type="region of interest" description="Disordered" evidence="1">
    <location>
        <begin position="140"/>
        <end position="187"/>
    </location>
</feature>
<reference evidence="2 3" key="1">
    <citation type="submission" date="2016-07" db="EMBL/GenBank/DDBJ databases">
        <title>Pervasive Adenine N6-methylation of Active Genes in Fungi.</title>
        <authorList>
            <consortium name="DOE Joint Genome Institute"/>
            <person name="Mondo S.J."/>
            <person name="Dannebaum R.O."/>
            <person name="Kuo R.C."/>
            <person name="Labutti K."/>
            <person name="Haridas S."/>
            <person name="Kuo A."/>
            <person name="Salamov A."/>
            <person name="Ahrendt S.R."/>
            <person name="Lipzen A."/>
            <person name="Sullivan W."/>
            <person name="Andreopoulos W.B."/>
            <person name="Clum A."/>
            <person name="Lindquist E."/>
            <person name="Daum C."/>
            <person name="Ramamoorthy G.K."/>
            <person name="Gryganskyi A."/>
            <person name="Culley D."/>
            <person name="Magnuson J.K."/>
            <person name="James T.Y."/>
            <person name="O'Malley M.A."/>
            <person name="Stajich J.E."/>
            <person name="Spatafora J.W."/>
            <person name="Visel A."/>
            <person name="Grigoriev I.V."/>
        </authorList>
    </citation>
    <scope>NUCLEOTIDE SEQUENCE [LARGE SCALE GENOMIC DNA]</scope>
    <source>
        <strain evidence="2 3">62-1032</strain>
    </source>
</reference>
<feature type="region of interest" description="Disordered" evidence="1">
    <location>
        <begin position="1"/>
        <end position="127"/>
    </location>
</feature>
<sequence>MAPAAAGKPKRKRQRKRREVSSDSSSSSSSDSSSEDEAPAPAPKLPTPSPSSDSDTESSSSSSSSSSDSESSDDGGRGGRRRGRAKKQAAKAEAAAAAGGSSGAAGADSARRPYPSRSPSPQIANPANVALGSSLFPLLRSLPGDGPILSGAVPGDDGYEAEGEEEGEGAKKEGAPSKEEEQRAREDKFGEWWRARLVSEFEGDLGGLAAEPGLTPPRLALLLTSLTTLSTLHTTSSSAIAANARSIWLHDPATAIDPLAAIEQEEGVEEWGKATIGGEGDVEVGEEGVRMDAKDAKGASAMEVDEE</sequence>
<protein>
    <recommendedName>
        <fullName evidence="4">Ribosome assembly protein 3</fullName>
    </recommendedName>
</protein>
<evidence type="ECO:0000256" key="1">
    <source>
        <dbReference type="SAM" id="MobiDB-lite"/>
    </source>
</evidence>
<feature type="compositionally biased region" description="Acidic residues" evidence="1">
    <location>
        <begin position="157"/>
        <end position="167"/>
    </location>
</feature>
<organism evidence="2 3">
    <name type="scientific">Leucosporidium creatinivorum</name>
    <dbReference type="NCBI Taxonomy" id="106004"/>
    <lineage>
        <taxon>Eukaryota</taxon>
        <taxon>Fungi</taxon>
        <taxon>Dikarya</taxon>
        <taxon>Basidiomycota</taxon>
        <taxon>Pucciniomycotina</taxon>
        <taxon>Microbotryomycetes</taxon>
        <taxon>Leucosporidiales</taxon>
        <taxon>Leucosporidium</taxon>
    </lineage>
</organism>
<feature type="compositionally biased region" description="Basic residues" evidence="1">
    <location>
        <begin position="78"/>
        <end position="89"/>
    </location>
</feature>
<dbReference type="Proteomes" id="UP000193467">
    <property type="component" value="Unassembled WGS sequence"/>
</dbReference>
<gene>
    <name evidence="2" type="ORF">BCR35DRAFT_301107</name>
</gene>
<dbReference type="EMBL" id="MCGR01000008">
    <property type="protein sequence ID" value="ORY88778.1"/>
    <property type="molecule type" value="Genomic_DNA"/>
</dbReference>
<feature type="region of interest" description="Disordered" evidence="1">
    <location>
        <begin position="274"/>
        <end position="307"/>
    </location>
</feature>
<feature type="compositionally biased region" description="Pro residues" evidence="1">
    <location>
        <begin position="40"/>
        <end position="49"/>
    </location>
</feature>
<feature type="compositionally biased region" description="Low complexity" evidence="1">
    <location>
        <begin position="22"/>
        <end position="32"/>
    </location>
</feature>
<dbReference type="STRING" id="106004.A0A1Y2FZI6"/>
<evidence type="ECO:0008006" key="4">
    <source>
        <dbReference type="Google" id="ProtNLM"/>
    </source>
</evidence>
<feature type="compositionally biased region" description="Basic and acidic residues" evidence="1">
    <location>
        <begin position="168"/>
        <end position="187"/>
    </location>
</feature>
<dbReference type="InParanoid" id="A0A1Y2FZI6"/>
<proteinExistence type="predicted"/>
<accession>A0A1Y2FZI6</accession>
<keyword evidence="3" id="KW-1185">Reference proteome</keyword>
<feature type="compositionally biased region" description="Basic and acidic residues" evidence="1">
    <location>
        <begin position="287"/>
        <end position="297"/>
    </location>
</feature>
<feature type="compositionally biased region" description="Basic residues" evidence="1">
    <location>
        <begin position="8"/>
        <end position="18"/>
    </location>
</feature>
<comment type="caution">
    <text evidence="2">The sequence shown here is derived from an EMBL/GenBank/DDBJ whole genome shotgun (WGS) entry which is preliminary data.</text>
</comment>
<feature type="compositionally biased region" description="Low complexity" evidence="1">
    <location>
        <begin position="91"/>
        <end position="121"/>
    </location>
</feature>
<dbReference type="AlphaFoldDB" id="A0A1Y2FZI6"/>